<dbReference type="EMBL" id="GDKF01008204">
    <property type="protein sequence ID" value="JAT70418.1"/>
    <property type="molecule type" value="Transcribed_RNA"/>
</dbReference>
<accession>A0A1D1ZTV7</accession>
<feature type="region of interest" description="Disordered" evidence="1">
    <location>
        <begin position="164"/>
        <end position="341"/>
    </location>
</feature>
<feature type="compositionally biased region" description="Pro residues" evidence="1">
    <location>
        <begin position="306"/>
        <end position="315"/>
    </location>
</feature>
<feature type="compositionally biased region" description="Low complexity" evidence="1">
    <location>
        <begin position="254"/>
        <end position="289"/>
    </location>
</feature>
<feature type="non-terminal residue" evidence="2">
    <location>
        <position position="1"/>
    </location>
</feature>
<dbReference type="AlphaFoldDB" id="A0A1D1ZTV7"/>
<name>A0A1D1ZTV7_AUXPR</name>
<proteinExistence type="predicted"/>
<evidence type="ECO:0000256" key="1">
    <source>
        <dbReference type="SAM" id="MobiDB-lite"/>
    </source>
</evidence>
<reference evidence="2" key="1">
    <citation type="submission" date="2015-08" db="EMBL/GenBank/DDBJ databases">
        <authorList>
            <person name="Babu N.S."/>
            <person name="Beckwith C.J."/>
            <person name="Beseler K.G."/>
            <person name="Brison A."/>
            <person name="Carone J.V."/>
            <person name="Caskin T.P."/>
            <person name="Diamond M."/>
            <person name="Durham M.E."/>
            <person name="Foxe J.M."/>
            <person name="Go M."/>
            <person name="Henderson B.A."/>
            <person name="Jones I.B."/>
            <person name="McGettigan J.A."/>
            <person name="Micheletti S.J."/>
            <person name="Nasrallah M.E."/>
            <person name="Ortiz D."/>
            <person name="Piller C.R."/>
            <person name="Privatt S.R."/>
            <person name="Schneider S.L."/>
            <person name="Sharp S."/>
            <person name="Smith T.C."/>
            <person name="Stanton J.D."/>
            <person name="Ullery H.E."/>
            <person name="Wilson R.J."/>
            <person name="Serrano M.G."/>
            <person name="Buck G."/>
            <person name="Lee V."/>
            <person name="Wang Y."/>
            <person name="Carvalho R."/>
            <person name="Voegtly L."/>
            <person name="Shi R."/>
            <person name="Duckworth R."/>
            <person name="Johnson A."/>
            <person name="Loviza R."/>
            <person name="Walstead R."/>
            <person name="Shah Z."/>
            <person name="Kiflezghi M."/>
            <person name="Wade K."/>
            <person name="Ball S.L."/>
            <person name="Bradley K.W."/>
            <person name="Asai D.J."/>
            <person name="Bowman C.A."/>
            <person name="Russell D.A."/>
            <person name="Pope W.H."/>
            <person name="Jacobs-Sera D."/>
            <person name="Hendrix R.W."/>
            <person name="Hatfull G.F."/>
        </authorList>
    </citation>
    <scope>NUCLEOTIDE SEQUENCE</scope>
</reference>
<gene>
    <name evidence="2" type="ORF">g.11148</name>
</gene>
<feature type="compositionally biased region" description="Low complexity" evidence="1">
    <location>
        <begin position="184"/>
        <end position="225"/>
    </location>
</feature>
<protein>
    <submittedName>
        <fullName evidence="2">Uncharacterized protein</fullName>
    </submittedName>
</protein>
<feature type="region of interest" description="Disordered" evidence="1">
    <location>
        <begin position="111"/>
        <end position="146"/>
    </location>
</feature>
<evidence type="ECO:0000313" key="2">
    <source>
        <dbReference type="EMBL" id="JAT70418.1"/>
    </source>
</evidence>
<sequence>SWRARRRPPDPARTARARWTARLWPGVRRRWCPRRTTQRCWPRCARRCGIARRCAWRLRRPRRPSAATRWAPVATPTACTARWWRTRAPRRGCWAPPTRCCATWPTPRRRPASRPCGRGGSRAPAARETRRRRRACAPPPARPWATWAPRATRPLVARWRWRARRTGGTRSTARAGPSTSIACTRGTSGTSTTRRITMVTTRRPRACRATSSTSSTRTSSTSPSRRCTRSRRTPTPWRGRPASCASQRVRRTRTSPSESSTRTGSTITRKASSPSSTAASCTSTSTSGGSATGDDEAPTSYHPRRPVLPGPPPAPASACPRLSHGMETEDVHGISARPWAR</sequence>
<organism evidence="2">
    <name type="scientific">Auxenochlorella protothecoides</name>
    <name type="common">Green microalga</name>
    <name type="synonym">Chlorella protothecoides</name>
    <dbReference type="NCBI Taxonomy" id="3075"/>
    <lineage>
        <taxon>Eukaryota</taxon>
        <taxon>Viridiplantae</taxon>
        <taxon>Chlorophyta</taxon>
        <taxon>core chlorophytes</taxon>
        <taxon>Trebouxiophyceae</taxon>
        <taxon>Chlorellales</taxon>
        <taxon>Chlorellaceae</taxon>
        <taxon>Auxenochlorella</taxon>
    </lineage>
</organism>